<reference evidence="13 14" key="1">
    <citation type="submission" date="2016-10" db="EMBL/GenBank/DDBJ databases">
        <authorList>
            <person name="de Groot N.N."/>
        </authorList>
    </citation>
    <scope>NUCLEOTIDE SEQUENCE [LARGE SCALE GENOMIC DNA]</scope>
    <source>
        <strain evidence="13 14">DSM 20581</strain>
    </source>
</reference>
<keyword evidence="8" id="KW-0677">Repeat</keyword>
<dbReference type="GO" id="GO:0006047">
    <property type="term" value="P:UDP-N-acetylglucosamine metabolic process"/>
    <property type="evidence" value="ECO:0007669"/>
    <property type="project" value="TreeGrafter"/>
</dbReference>
<dbReference type="OrthoDB" id="106547at2"/>
<keyword evidence="6 10" id="KW-0032">Aminotransferase</keyword>
<dbReference type="InterPro" id="IPR001347">
    <property type="entry name" value="SIS_dom"/>
</dbReference>
<comment type="function">
    <text evidence="10">Catalyzes the first step in hexosamine metabolism, converting fructose-6P into glucosamine-6P using glutamine as a nitrogen source.</text>
</comment>
<dbReference type="Pfam" id="PF13522">
    <property type="entry name" value="GATase_6"/>
    <property type="match status" value="1"/>
</dbReference>
<dbReference type="FunFam" id="3.40.50.10490:FF:000001">
    <property type="entry name" value="Glutamine--fructose-6-phosphate aminotransferase [isomerizing]"/>
    <property type="match status" value="1"/>
</dbReference>
<dbReference type="SUPFAM" id="SSF56235">
    <property type="entry name" value="N-terminal nucleophile aminohydrolases (Ntn hydrolases)"/>
    <property type="match status" value="1"/>
</dbReference>
<dbReference type="STRING" id="82801.SAMN04488506_0488"/>
<comment type="catalytic activity">
    <reaction evidence="1 10">
        <text>D-fructose 6-phosphate + L-glutamine = D-glucosamine 6-phosphate + L-glutamate</text>
        <dbReference type="Rhea" id="RHEA:13237"/>
        <dbReference type="ChEBI" id="CHEBI:29985"/>
        <dbReference type="ChEBI" id="CHEBI:58359"/>
        <dbReference type="ChEBI" id="CHEBI:58725"/>
        <dbReference type="ChEBI" id="CHEBI:61527"/>
        <dbReference type="EC" id="2.6.1.16"/>
    </reaction>
</comment>
<feature type="domain" description="SIS" evidence="12">
    <location>
        <begin position="450"/>
        <end position="592"/>
    </location>
</feature>
<comment type="subcellular location">
    <subcellularLocation>
        <location evidence="2 10">Cytoplasm</location>
    </subcellularLocation>
</comment>
<evidence type="ECO:0000256" key="3">
    <source>
        <dbReference type="ARBA" id="ARBA00012916"/>
    </source>
</evidence>
<dbReference type="InterPro" id="IPR047084">
    <property type="entry name" value="GFAT_N"/>
</dbReference>
<dbReference type="PROSITE" id="PS51278">
    <property type="entry name" value="GATASE_TYPE_2"/>
    <property type="match status" value="1"/>
</dbReference>
<keyword evidence="7 10" id="KW-0808">Transferase</keyword>
<dbReference type="Gene3D" id="3.60.20.10">
    <property type="entry name" value="Glutamine Phosphoribosylpyrophosphate, subunit 1, domain 1"/>
    <property type="match status" value="1"/>
</dbReference>
<feature type="domain" description="SIS" evidence="12">
    <location>
        <begin position="285"/>
        <end position="424"/>
    </location>
</feature>
<accession>A0A1I5VDV0</accession>
<dbReference type="AlphaFoldDB" id="A0A1I5VDV0"/>
<dbReference type="CDD" id="cd05009">
    <property type="entry name" value="SIS_GlmS_GlmD_2"/>
    <property type="match status" value="1"/>
</dbReference>
<dbReference type="NCBIfam" id="TIGR01135">
    <property type="entry name" value="glmS"/>
    <property type="match status" value="1"/>
</dbReference>
<dbReference type="EMBL" id="FOXW01000001">
    <property type="protein sequence ID" value="SFQ05561.1"/>
    <property type="molecule type" value="Genomic_DNA"/>
</dbReference>
<dbReference type="Gene3D" id="3.40.50.10490">
    <property type="entry name" value="Glucose-6-phosphate isomerase like protein, domain 1"/>
    <property type="match status" value="2"/>
</dbReference>
<dbReference type="SUPFAM" id="SSF53697">
    <property type="entry name" value="SIS domain"/>
    <property type="match status" value="1"/>
</dbReference>
<evidence type="ECO:0000256" key="4">
    <source>
        <dbReference type="ARBA" id="ARBA00016090"/>
    </source>
</evidence>
<dbReference type="CDD" id="cd05008">
    <property type="entry name" value="SIS_GlmS_GlmD_1"/>
    <property type="match status" value="1"/>
</dbReference>
<dbReference type="GO" id="GO:0005829">
    <property type="term" value="C:cytosol"/>
    <property type="evidence" value="ECO:0007669"/>
    <property type="project" value="TreeGrafter"/>
</dbReference>
<evidence type="ECO:0000313" key="13">
    <source>
        <dbReference type="EMBL" id="SFQ05561.1"/>
    </source>
</evidence>
<keyword evidence="9" id="KW-0315">Glutamine amidotransferase</keyword>
<dbReference type="Proteomes" id="UP000199136">
    <property type="component" value="Unassembled WGS sequence"/>
</dbReference>
<dbReference type="HAMAP" id="MF_00164">
    <property type="entry name" value="GlmS"/>
    <property type="match status" value="1"/>
</dbReference>
<feature type="active site" description="Nucleophile; for GATase activity" evidence="10">
    <location>
        <position position="2"/>
    </location>
</feature>
<evidence type="ECO:0000256" key="5">
    <source>
        <dbReference type="ARBA" id="ARBA00022490"/>
    </source>
</evidence>
<gene>
    <name evidence="10" type="primary">glmS</name>
    <name evidence="13" type="ORF">SAMN04488506_0488</name>
</gene>
<organism evidence="13 14">
    <name type="scientific">Desemzia incerta</name>
    <dbReference type="NCBI Taxonomy" id="82801"/>
    <lineage>
        <taxon>Bacteria</taxon>
        <taxon>Bacillati</taxon>
        <taxon>Bacillota</taxon>
        <taxon>Bacilli</taxon>
        <taxon>Lactobacillales</taxon>
        <taxon>Carnobacteriaceae</taxon>
        <taxon>Desemzia</taxon>
    </lineage>
</organism>
<evidence type="ECO:0000256" key="1">
    <source>
        <dbReference type="ARBA" id="ARBA00001031"/>
    </source>
</evidence>
<proteinExistence type="inferred from homology"/>
<dbReference type="InterPro" id="IPR046348">
    <property type="entry name" value="SIS_dom_sf"/>
</dbReference>
<evidence type="ECO:0000259" key="12">
    <source>
        <dbReference type="PROSITE" id="PS51464"/>
    </source>
</evidence>
<sequence length="602" mass="65941">MCGIVGYIGNKDAKEILLHGLDTLEYRGYDSAGIYVMDDSQTGHLFKEKGRIAALRDKVDQSVAAFSGIGHTRWATHGAPSVDNAHPHQSNSGRFSIVHNGVIENFAEVRDAYLQDVELHSDTDTEIIVQLIAWFAESEELDTMDAFKKAIVALKGSYALALVDNENPDVIYAAKNKSPLLLGTGDGFNVICSDAMAMIRETNQFIELMDGEVATLSHEGIQIETLAGDVIDRAPYTAHLDANDLGKGTYPYYMAKEIDEQPAVMRKIIQNYQNEQGELEMDPEILDSILASDRIYIVACGTSYNAGWVGKQLLEKTTNIPTEVHLSSEFGYNMPLLTEKPFFIFLSQSGETADSRQVLVQVNEMGYPSLTLTNVPGSTLSREAQFTLLLYAGPEIAVASTKAYTAQIAVMSILAELTAKAKGLPVEMDVAHELAIVASAIESVIDDKEIFEQLSLTHLSTSRNAFYIGRGIDYYLVMEASLKLKEVSYVQTEGFAAGELKHGTIALIEDNTPVISIITDKKTAGHTRGNAHEVISRGAHSMIISMDGLNQPEDAYVLPKVHELLTPLVSVIPTQLIAYYTSLHRGNDVDKPRNLAKSVTVE</sequence>
<evidence type="ECO:0000256" key="7">
    <source>
        <dbReference type="ARBA" id="ARBA00022679"/>
    </source>
</evidence>
<dbReference type="GO" id="GO:0006002">
    <property type="term" value="P:fructose 6-phosphate metabolic process"/>
    <property type="evidence" value="ECO:0007669"/>
    <property type="project" value="TreeGrafter"/>
</dbReference>
<dbReference type="FunFam" id="3.40.50.10490:FF:000022">
    <property type="entry name" value="Glutamine--fructose-6-phosphate aminotransferase [isomerizing]"/>
    <property type="match status" value="1"/>
</dbReference>
<feature type="initiator methionine" description="Removed" evidence="10">
    <location>
        <position position="1"/>
    </location>
</feature>
<dbReference type="CDD" id="cd00714">
    <property type="entry name" value="GFAT"/>
    <property type="match status" value="1"/>
</dbReference>
<keyword evidence="5 10" id="KW-0963">Cytoplasm</keyword>
<keyword evidence="14" id="KW-1185">Reference proteome</keyword>
<feature type="active site" description="For Fru-6P isomerization activity" evidence="10">
    <location>
        <position position="597"/>
    </location>
</feature>
<dbReference type="RefSeq" id="WP_092479546.1">
    <property type="nucleotide sequence ID" value="NZ_FOXW01000001.1"/>
</dbReference>
<comment type="subunit">
    <text evidence="10">Homodimer.</text>
</comment>
<dbReference type="PANTHER" id="PTHR10937:SF0">
    <property type="entry name" value="GLUTAMINE--FRUCTOSE-6-PHOSPHATE TRANSAMINASE (ISOMERIZING)"/>
    <property type="match status" value="1"/>
</dbReference>
<dbReference type="NCBIfam" id="NF001484">
    <property type="entry name" value="PRK00331.1"/>
    <property type="match status" value="1"/>
</dbReference>
<dbReference type="FunFam" id="3.60.20.10:FF:000006">
    <property type="entry name" value="Glutamine--fructose-6-phosphate aminotransferase [isomerizing]"/>
    <property type="match status" value="1"/>
</dbReference>
<dbReference type="GO" id="GO:0006487">
    <property type="term" value="P:protein N-linked glycosylation"/>
    <property type="evidence" value="ECO:0007669"/>
    <property type="project" value="TreeGrafter"/>
</dbReference>
<dbReference type="InterPro" id="IPR035490">
    <property type="entry name" value="GlmS/FrlB_SIS"/>
</dbReference>
<dbReference type="InterPro" id="IPR029055">
    <property type="entry name" value="Ntn_hydrolases_N"/>
</dbReference>
<dbReference type="InterPro" id="IPR035466">
    <property type="entry name" value="GlmS/AgaS_SIS"/>
</dbReference>
<evidence type="ECO:0000256" key="6">
    <source>
        <dbReference type="ARBA" id="ARBA00022576"/>
    </source>
</evidence>
<dbReference type="InterPro" id="IPR005855">
    <property type="entry name" value="GFAT"/>
</dbReference>
<evidence type="ECO:0000256" key="8">
    <source>
        <dbReference type="ARBA" id="ARBA00022737"/>
    </source>
</evidence>
<dbReference type="PROSITE" id="PS51464">
    <property type="entry name" value="SIS"/>
    <property type="match status" value="2"/>
</dbReference>
<dbReference type="GO" id="GO:0005975">
    <property type="term" value="P:carbohydrate metabolic process"/>
    <property type="evidence" value="ECO:0007669"/>
    <property type="project" value="UniProtKB-UniRule"/>
</dbReference>
<dbReference type="GO" id="GO:0097367">
    <property type="term" value="F:carbohydrate derivative binding"/>
    <property type="evidence" value="ECO:0007669"/>
    <property type="project" value="InterPro"/>
</dbReference>
<name>A0A1I5VDV0_9LACT</name>
<evidence type="ECO:0000256" key="10">
    <source>
        <dbReference type="HAMAP-Rule" id="MF_00164"/>
    </source>
</evidence>
<dbReference type="InterPro" id="IPR017932">
    <property type="entry name" value="GATase_2_dom"/>
</dbReference>
<protein>
    <recommendedName>
        <fullName evidence="4 10">Glutamine--fructose-6-phosphate aminotransferase [isomerizing]</fullName>
        <ecNumber evidence="3 10">2.6.1.16</ecNumber>
    </recommendedName>
    <alternativeName>
        <fullName evidence="10">D-fructose-6-phosphate amidotransferase</fullName>
    </alternativeName>
    <alternativeName>
        <fullName evidence="10">GFAT</fullName>
    </alternativeName>
    <alternativeName>
        <fullName evidence="10">Glucosamine-6-phosphate synthase</fullName>
    </alternativeName>
    <alternativeName>
        <fullName evidence="10">Hexosephosphate aminotransferase</fullName>
    </alternativeName>
    <alternativeName>
        <fullName evidence="10">L-glutamine--D-fructose-6-phosphate amidotransferase</fullName>
    </alternativeName>
</protein>
<evidence type="ECO:0000256" key="9">
    <source>
        <dbReference type="ARBA" id="ARBA00022962"/>
    </source>
</evidence>
<dbReference type="Pfam" id="PF01380">
    <property type="entry name" value="SIS"/>
    <property type="match status" value="2"/>
</dbReference>
<evidence type="ECO:0000259" key="11">
    <source>
        <dbReference type="PROSITE" id="PS51278"/>
    </source>
</evidence>
<dbReference type="PANTHER" id="PTHR10937">
    <property type="entry name" value="GLUCOSAMINE--FRUCTOSE-6-PHOSPHATE AMINOTRANSFERASE, ISOMERIZING"/>
    <property type="match status" value="1"/>
</dbReference>
<dbReference type="GO" id="GO:0004360">
    <property type="term" value="F:glutamine-fructose-6-phosphate transaminase (isomerizing) activity"/>
    <property type="evidence" value="ECO:0007669"/>
    <property type="project" value="UniProtKB-UniRule"/>
</dbReference>
<dbReference type="EC" id="2.6.1.16" evidence="3 10"/>
<evidence type="ECO:0000313" key="14">
    <source>
        <dbReference type="Proteomes" id="UP000199136"/>
    </source>
</evidence>
<evidence type="ECO:0000256" key="2">
    <source>
        <dbReference type="ARBA" id="ARBA00004496"/>
    </source>
</evidence>
<feature type="domain" description="Glutamine amidotransferase type-2" evidence="11">
    <location>
        <begin position="2"/>
        <end position="219"/>
    </location>
</feature>